<gene>
    <name evidence="3" type="ORF">KC729_05985</name>
</gene>
<reference evidence="3" key="1">
    <citation type="submission" date="2020-04" db="EMBL/GenBank/DDBJ databases">
        <authorList>
            <person name="Zhang T."/>
        </authorList>
    </citation>
    <scope>NUCLEOTIDE SEQUENCE</scope>
    <source>
        <strain evidence="3">HKST-UBA01</strain>
    </source>
</reference>
<name>A0A956LWU9_UNCEI</name>
<dbReference type="Proteomes" id="UP000697710">
    <property type="component" value="Unassembled WGS sequence"/>
</dbReference>
<feature type="region of interest" description="Disordered" evidence="1">
    <location>
        <begin position="21"/>
        <end position="52"/>
    </location>
</feature>
<evidence type="ECO:0000256" key="2">
    <source>
        <dbReference type="SAM" id="SignalP"/>
    </source>
</evidence>
<accession>A0A956LWU9</accession>
<dbReference type="AlphaFoldDB" id="A0A956LWU9"/>
<feature type="compositionally biased region" description="Basic and acidic residues" evidence="1">
    <location>
        <begin position="23"/>
        <end position="34"/>
    </location>
</feature>
<evidence type="ECO:0000313" key="4">
    <source>
        <dbReference type="Proteomes" id="UP000697710"/>
    </source>
</evidence>
<proteinExistence type="predicted"/>
<dbReference type="EMBL" id="JAGQHR010000128">
    <property type="protein sequence ID" value="MCA9727215.1"/>
    <property type="molecule type" value="Genomic_DNA"/>
</dbReference>
<keyword evidence="2" id="KW-0732">Signal</keyword>
<evidence type="ECO:0000313" key="3">
    <source>
        <dbReference type="EMBL" id="MCA9727215.1"/>
    </source>
</evidence>
<feature type="signal peptide" evidence="2">
    <location>
        <begin position="1"/>
        <end position="15"/>
    </location>
</feature>
<sequence>MKRILVVLAAAVALAGCGTSSEKSNETAMKDDHAGSMTEQHADAAPATEQKPAAEVIPAGTEVTLTGAVGCGHCTYHIGTHCSAAMQTADGTIWILDGIEEGNEIFDNRFDGGEITMAGTVSYVDGVAHLAPKMDEETPTEM</sequence>
<protein>
    <submittedName>
        <fullName evidence="3">Uncharacterized protein</fullName>
    </submittedName>
</protein>
<evidence type="ECO:0000256" key="1">
    <source>
        <dbReference type="SAM" id="MobiDB-lite"/>
    </source>
</evidence>
<comment type="caution">
    <text evidence="3">The sequence shown here is derived from an EMBL/GenBank/DDBJ whole genome shotgun (WGS) entry which is preliminary data.</text>
</comment>
<reference evidence="3" key="2">
    <citation type="journal article" date="2021" name="Microbiome">
        <title>Successional dynamics and alternative stable states in a saline activated sludge microbial community over 9 years.</title>
        <authorList>
            <person name="Wang Y."/>
            <person name="Ye J."/>
            <person name="Ju F."/>
            <person name="Liu L."/>
            <person name="Boyd J.A."/>
            <person name="Deng Y."/>
            <person name="Parks D.H."/>
            <person name="Jiang X."/>
            <person name="Yin X."/>
            <person name="Woodcroft B.J."/>
            <person name="Tyson G.W."/>
            <person name="Hugenholtz P."/>
            <person name="Polz M.F."/>
            <person name="Zhang T."/>
        </authorList>
    </citation>
    <scope>NUCLEOTIDE SEQUENCE</scope>
    <source>
        <strain evidence="3">HKST-UBA01</strain>
    </source>
</reference>
<dbReference type="PROSITE" id="PS51257">
    <property type="entry name" value="PROKAR_LIPOPROTEIN"/>
    <property type="match status" value="1"/>
</dbReference>
<feature type="chain" id="PRO_5037936087" evidence="2">
    <location>
        <begin position="16"/>
        <end position="142"/>
    </location>
</feature>
<organism evidence="3 4">
    <name type="scientific">Eiseniibacteriota bacterium</name>
    <dbReference type="NCBI Taxonomy" id="2212470"/>
    <lineage>
        <taxon>Bacteria</taxon>
        <taxon>Candidatus Eiseniibacteriota</taxon>
    </lineage>
</organism>